<evidence type="ECO:0000256" key="7">
    <source>
        <dbReference type="SAM" id="MobiDB-lite"/>
    </source>
</evidence>
<evidence type="ECO:0000256" key="5">
    <source>
        <dbReference type="ARBA" id="ARBA00023002"/>
    </source>
</evidence>
<feature type="compositionally biased region" description="Basic and acidic residues" evidence="7">
    <location>
        <begin position="504"/>
        <end position="517"/>
    </location>
</feature>
<dbReference type="Pfam" id="PF02668">
    <property type="entry name" value="TauD"/>
    <property type="match status" value="1"/>
</dbReference>
<comment type="similarity">
    <text evidence="2">Belongs to the gamma-BBH/TMLD family.</text>
</comment>
<dbReference type="GO" id="GO:0045329">
    <property type="term" value="P:carnitine biosynthetic process"/>
    <property type="evidence" value="ECO:0007669"/>
    <property type="project" value="TreeGrafter"/>
</dbReference>
<dbReference type="EMBL" id="SKBQ01000007">
    <property type="protein sequence ID" value="TPX08271.1"/>
    <property type="molecule type" value="Genomic_DNA"/>
</dbReference>
<dbReference type="OrthoDB" id="406634at2759"/>
<dbReference type="RefSeq" id="XP_030989969.1">
    <property type="nucleotide sequence ID" value="XM_031135956.1"/>
</dbReference>
<dbReference type="GO" id="GO:0046872">
    <property type="term" value="F:metal ion binding"/>
    <property type="evidence" value="ECO:0007669"/>
    <property type="project" value="UniProtKB-KW"/>
</dbReference>
<dbReference type="AlphaFoldDB" id="A0A507ATQ8"/>
<dbReference type="GeneID" id="41969280"/>
<protein>
    <recommendedName>
        <fullName evidence="13">Gamma-butyrobetaine dioxygenase</fullName>
    </recommendedName>
</protein>
<dbReference type="InterPro" id="IPR003819">
    <property type="entry name" value="TauD/TfdA-like"/>
</dbReference>
<dbReference type="Gene3D" id="3.60.130.10">
    <property type="entry name" value="Clavaminate synthase-like"/>
    <property type="match status" value="1"/>
</dbReference>
<organism evidence="10 12">
    <name type="scientific">Thyridium curvatum</name>
    <dbReference type="NCBI Taxonomy" id="1093900"/>
    <lineage>
        <taxon>Eukaryota</taxon>
        <taxon>Fungi</taxon>
        <taxon>Dikarya</taxon>
        <taxon>Ascomycota</taxon>
        <taxon>Pezizomycotina</taxon>
        <taxon>Sordariomycetes</taxon>
        <taxon>Sordariomycetidae</taxon>
        <taxon>Thyridiales</taxon>
        <taxon>Thyridiaceae</taxon>
        <taxon>Thyridium</taxon>
    </lineage>
</organism>
<keyword evidence="3" id="KW-0479">Metal-binding</keyword>
<comment type="caution">
    <text evidence="10">The sequence shown here is derived from an EMBL/GenBank/DDBJ whole genome shotgun (WGS) entry which is preliminary data.</text>
</comment>
<evidence type="ECO:0000256" key="3">
    <source>
        <dbReference type="ARBA" id="ARBA00022723"/>
    </source>
</evidence>
<keyword evidence="4" id="KW-0223">Dioxygenase</keyword>
<evidence type="ECO:0000256" key="1">
    <source>
        <dbReference type="ARBA" id="ARBA00001954"/>
    </source>
</evidence>
<dbReference type="InterPro" id="IPR038492">
    <property type="entry name" value="GBBH-like_N_sf"/>
</dbReference>
<dbReference type="GO" id="GO:0016706">
    <property type="term" value="F:2-oxoglutarate-dependent dioxygenase activity"/>
    <property type="evidence" value="ECO:0007669"/>
    <property type="project" value="UniProtKB-ARBA"/>
</dbReference>
<dbReference type="InParanoid" id="A0A507ATQ8"/>
<dbReference type="SUPFAM" id="SSF51197">
    <property type="entry name" value="Clavaminate synthase-like"/>
    <property type="match status" value="1"/>
</dbReference>
<dbReference type="PANTHER" id="PTHR10696:SF25">
    <property type="entry name" value="OXIDOREDUCTASE AIM17-RELATED"/>
    <property type="match status" value="1"/>
</dbReference>
<feature type="domain" description="TauD/TfdA-like" evidence="8">
    <location>
        <begin position="210"/>
        <end position="458"/>
    </location>
</feature>
<feature type="region of interest" description="Disordered" evidence="7">
    <location>
        <begin position="40"/>
        <end position="78"/>
    </location>
</feature>
<dbReference type="Gene3D" id="3.30.2020.30">
    <property type="match status" value="1"/>
</dbReference>
<evidence type="ECO:0000259" key="9">
    <source>
        <dbReference type="Pfam" id="PF06155"/>
    </source>
</evidence>
<dbReference type="EMBL" id="SKBQ01000007">
    <property type="protein sequence ID" value="TPX08258.1"/>
    <property type="molecule type" value="Genomic_DNA"/>
</dbReference>
<keyword evidence="12" id="KW-1185">Reference proteome</keyword>
<gene>
    <name evidence="10" type="ORF">E0L32_001833</name>
    <name evidence="11" type="ORF">E0L32_001846</name>
</gene>
<evidence type="ECO:0000256" key="6">
    <source>
        <dbReference type="ARBA" id="ARBA00023004"/>
    </source>
</evidence>
<proteinExistence type="inferred from homology"/>
<evidence type="ECO:0000313" key="11">
    <source>
        <dbReference type="EMBL" id="TPX08271.1"/>
    </source>
</evidence>
<evidence type="ECO:0000259" key="8">
    <source>
        <dbReference type="Pfam" id="PF02668"/>
    </source>
</evidence>
<comment type="cofactor">
    <cofactor evidence="1">
        <name>Fe(2+)</name>
        <dbReference type="ChEBI" id="CHEBI:29033"/>
    </cofactor>
</comment>
<accession>A0A507ATQ8</accession>
<reference evidence="10 12" key="1">
    <citation type="submission" date="2019-06" db="EMBL/GenBank/DDBJ databases">
        <title>Draft genome sequence of the filamentous fungus Phialemoniopsis curvata isolated from diesel fuel.</title>
        <authorList>
            <person name="Varaljay V.A."/>
            <person name="Lyon W.J."/>
            <person name="Crouch A.L."/>
            <person name="Drake C.E."/>
            <person name="Hollomon J.M."/>
            <person name="Nadeau L.J."/>
            <person name="Nunn H.S."/>
            <person name="Stevenson B.S."/>
            <person name="Bojanowski C.L."/>
            <person name="Crookes-Goodson W.J."/>
        </authorList>
    </citation>
    <scope>NUCLEOTIDE SEQUENCE [LARGE SCALE GENOMIC DNA]</scope>
    <source>
        <strain evidence="10 12">D216</strain>
    </source>
</reference>
<evidence type="ECO:0000256" key="4">
    <source>
        <dbReference type="ARBA" id="ARBA00022964"/>
    </source>
</evidence>
<dbReference type="InterPro" id="IPR042098">
    <property type="entry name" value="TauD-like_sf"/>
</dbReference>
<feature type="domain" description="Gamma-butyrobetaine hydroxylase-like N-terminal" evidence="9">
    <location>
        <begin position="110"/>
        <end position="181"/>
    </location>
</feature>
<keyword evidence="6" id="KW-0408">Iron</keyword>
<sequence length="517" mass="58927">MIARSAATARVQLTFRRASRVPSVHGSLISQRPCASHAARFASSHQRSRPAKLSQWKASSSPPRAREARDAGPRDTEWLPTSLQKAGRLLEAKAGKGSVVLRFEHVDQPVLLSTLWLRDSCQCDSCASPSSGQKRFATSQVPVSPEINDVSVRDDGSLAIRWASDFMTGDAHTSTYSCEFLLRHLQRQRPKTKDARYFWDRQRFADQLRPISFSDWMNSDEHFWRGLTNLYQTGLIILENVPHSETAVVDIASRIGHLQSTFYGLTWDVVSKPQAENVAYTSEFLGLHQDLMYYKDSPKIQLLHCLQNDCDGGESLFSDGAKAALEMELLHPNLHAQLMYYKVYYAYDRNGHLYHRSRPVIPSHFFHTRELAWSPPFQALFDPPYLDPAQHDDRALSTTFHKWRRAAGVFDAIINAPENVFERRFKPGDCVLFDNMRIMHGRRQFNTASGHRWLKGAYVSKEEFVSRTMQIPAEFDPPLPASYKLPESDWAQVRGLLGSSTVTDQRRSRSDQQKTRG</sequence>
<evidence type="ECO:0000256" key="2">
    <source>
        <dbReference type="ARBA" id="ARBA00008654"/>
    </source>
</evidence>
<evidence type="ECO:0000313" key="12">
    <source>
        <dbReference type="Proteomes" id="UP000319257"/>
    </source>
</evidence>
<dbReference type="InterPro" id="IPR050411">
    <property type="entry name" value="AlphaKG_dependent_hydroxylases"/>
</dbReference>
<evidence type="ECO:0008006" key="13">
    <source>
        <dbReference type="Google" id="ProtNLM"/>
    </source>
</evidence>
<feature type="region of interest" description="Disordered" evidence="7">
    <location>
        <begin position="496"/>
        <end position="517"/>
    </location>
</feature>
<dbReference type="Proteomes" id="UP000319257">
    <property type="component" value="Unassembled WGS sequence"/>
</dbReference>
<dbReference type="STRING" id="1093900.A0A507ATQ8"/>
<dbReference type="InterPro" id="IPR010376">
    <property type="entry name" value="GBBH-like_N"/>
</dbReference>
<dbReference type="Pfam" id="PF06155">
    <property type="entry name" value="GBBH-like_N"/>
    <property type="match status" value="1"/>
</dbReference>
<evidence type="ECO:0000313" key="10">
    <source>
        <dbReference type="EMBL" id="TPX08258.1"/>
    </source>
</evidence>
<keyword evidence="5" id="KW-0560">Oxidoreductase</keyword>
<dbReference type="GO" id="GO:0005739">
    <property type="term" value="C:mitochondrion"/>
    <property type="evidence" value="ECO:0007669"/>
    <property type="project" value="TreeGrafter"/>
</dbReference>
<feature type="compositionally biased region" description="Basic and acidic residues" evidence="7">
    <location>
        <begin position="64"/>
        <end position="77"/>
    </location>
</feature>
<name>A0A507ATQ8_9PEZI</name>
<dbReference type="FunCoup" id="A0A507ATQ8">
    <property type="interactions" value="613"/>
</dbReference>
<dbReference type="PANTHER" id="PTHR10696">
    <property type="entry name" value="GAMMA-BUTYROBETAINE HYDROXYLASE-RELATED"/>
    <property type="match status" value="1"/>
</dbReference>